<sequence>MRDDDILSGSLMEDTWLTLEQVAAACTVEPEWLARHIDDGLFPHVECLAGTWRFSSVSLARARRMWRLERDFDAVPELAALMADLMEELDTLRRRLQRTGPS</sequence>
<dbReference type="RefSeq" id="WP_169250444.1">
    <property type="nucleotide sequence ID" value="NZ_SPMZ01000078.1"/>
</dbReference>
<evidence type="ECO:0000313" key="2">
    <source>
        <dbReference type="Proteomes" id="UP000760480"/>
    </source>
</evidence>
<protein>
    <submittedName>
        <fullName evidence="1">MerR family transcriptional regulator</fullName>
    </submittedName>
</protein>
<proteinExistence type="predicted"/>
<dbReference type="EMBL" id="SPMZ01000078">
    <property type="protein sequence ID" value="NMQ21177.1"/>
    <property type="molecule type" value="Genomic_DNA"/>
</dbReference>
<accession>A0ABX1TP29</accession>
<organism evidence="1 2">
    <name type="scientific">Candidatus Competibacter phosphatis</name>
    <dbReference type="NCBI Taxonomy" id="221280"/>
    <lineage>
        <taxon>Bacteria</taxon>
        <taxon>Pseudomonadati</taxon>
        <taxon>Pseudomonadota</taxon>
        <taxon>Gammaproteobacteria</taxon>
        <taxon>Candidatus Competibacteraceae</taxon>
        <taxon>Candidatus Competibacter</taxon>
    </lineage>
</organism>
<comment type="caution">
    <text evidence="1">The sequence shown here is derived from an EMBL/GenBank/DDBJ whole genome shotgun (WGS) entry which is preliminary data.</text>
</comment>
<gene>
    <name evidence="1" type="ORF">E4P82_19430</name>
</gene>
<dbReference type="Pfam" id="PF13591">
    <property type="entry name" value="MerR_2"/>
    <property type="match status" value="1"/>
</dbReference>
<evidence type="ECO:0000313" key="1">
    <source>
        <dbReference type="EMBL" id="NMQ21177.1"/>
    </source>
</evidence>
<name>A0ABX1TP29_9GAMM</name>
<keyword evidence="2" id="KW-1185">Reference proteome</keyword>
<reference evidence="1 2" key="1">
    <citation type="submission" date="2019-03" db="EMBL/GenBank/DDBJ databases">
        <title>Metabolic reconstructions from genomes of highly enriched 'Candidatus Accumulibacter' and 'Candidatus Competibacter' bioreactor populations.</title>
        <authorList>
            <person name="Annavajhala M.K."/>
            <person name="Welles L."/>
            <person name="Abbas B."/>
            <person name="Sorokin D."/>
            <person name="Park H."/>
            <person name="Van Loosdrecht M."/>
            <person name="Chandran K."/>
        </authorList>
    </citation>
    <scope>NUCLEOTIDE SEQUENCE [LARGE SCALE GENOMIC DNA]</scope>
    <source>
        <strain evidence="1 2">SBR_G</strain>
    </source>
</reference>
<dbReference type="Proteomes" id="UP000760480">
    <property type="component" value="Unassembled WGS sequence"/>
</dbReference>
<dbReference type="Gene3D" id="1.10.1660.10">
    <property type="match status" value="1"/>
</dbReference>